<evidence type="ECO:0000259" key="2">
    <source>
        <dbReference type="Pfam" id="PF21531"/>
    </source>
</evidence>
<gene>
    <name evidence="3" type="ORF">EV192_116164</name>
</gene>
<sequence>MSAIPIADDVLDPAVEVLTLRDVADRLDRSVSRVQQALRDGQLLAVRRKGELLVPAMFLTDENEVVKGLTGTITVLVDSGYSPSEILRWLFTSDDSLPGTPIEALRGDRGREVKRRAQALAF</sequence>
<organism evidence="3 4">
    <name type="scientific">Actinocrispum wychmicini</name>
    <dbReference type="NCBI Taxonomy" id="1213861"/>
    <lineage>
        <taxon>Bacteria</taxon>
        <taxon>Bacillati</taxon>
        <taxon>Actinomycetota</taxon>
        <taxon>Actinomycetes</taxon>
        <taxon>Pseudonocardiales</taxon>
        <taxon>Pseudonocardiaceae</taxon>
        <taxon>Actinocrispum</taxon>
    </lineage>
</organism>
<dbReference type="GO" id="GO:0003677">
    <property type="term" value="F:DNA binding"/>
    <property type="evidence" value="ECO:0007669"/>
    <property type="project" value="InterPro"/>
</dbReference>
<evidence type="ECO:0000313" key="3">
    <source>
        <dbReference type="EMBL" id="TCO48111.1"/>
    </source>
</evidence>
<dbReference type="Proteomes" id="UP000295680">
    <property type="component" value="Unassembled WGS sequence"/>
</dbReference>
<dbReference type="Pfam" id="PF18367">
    <property type="entry name" value="Rv2175c_C"/>
    <property type="match status" value="1"/>
</dbReference>
<dbReference type="InterPro" id="IPR048576">
    <property type="entry name" value="Rv2175c_wHTH"/>
</dbReference>
<evidence type="ECO:0000313" key="4">
    <source>
        <dbReference type="Proteomes" id="UP000295680"/>
    </source>
</evidence>
<accession>A0A4R2IRP8</accession>
<dbReference type="InterPro" id="IPR041098">
    <property type="entry name" value="Rv2175c_C"/>
</dbReference>
<proteinExistence type="predicted"/>
<comment type="caution">
    <text evidence="3">The sequence shown here is derived from an EMBL/GenBank/DDBJ whole genome shotgun (WGS) entry which is preliminary data.</text>
</comment>
<protein>
    <submittedName>
        <fullName evidence="3">Uncharacterized protein</fullName>
    </submittedName>
</protein>
<name>A0A4R2IRP8_9PSEU</name>
<dbReference type="RefSeq" id="WP_165960984.1">
    <property type="nucleotide sequence ID" value="NZ_SLWS01000016.1"/>
</dbReference>
<evidence type="ECO:0000259" key="1">
    <source>
        <dbReference type="Pfam" id="PF18367"/>
    </source>
</evidence>
<feature type="domain" description="Rv2175c C-terminal" evidence="1">
    <location>
        <begin position="66"/>
        <end position="121"/>
    </location>
</feature>
<dbReference type="EMBL" id="SLWS01000016">
    <property type="protein sequence ID" value="TCO48111.1"/>
    <property type="molecule type" value="Genomic_DNA"/>
</dbReference>
<reference evidence="3 4" key="1">
    <citation type="submission" date="2019-03" db="EMBL/GenBank/DDBJ databases">
        <title>Genomic Encyclopedia of Type Strains, Phase IV (KMG-IV): sequencing the most valuable type-strain genomes for metagenomic binning, comparative biology and taxonomic classification.</title>
        <authorList>
            <person name="Goeker M."/>
        </authorList>
    </citation>
    <scope>NUCLEOTIDE SEQUENCE [LARGE SCALE GENOMIC DNA]</scope>
    <source>
        <strain evidence="3 4">DSM 45934</strain>
    </source>
</reference>
<feature type="domain" description="DNA-binding protein Rv2175c wHTH" evidence="2">
    <location>
        <begin position="3"/>
        <end position="59"/>
    </location>
</feature>
<dbReference type="AlphaFoldDB" id="A0A4R2IRP8"/>
<keyword evidence="4" id="KW-1185">Reference proteome</keyword>
<dbReference type="Pfam" id="PF21531">
    <property type="entry name" value="Rv2175c_wHTH"/>
    <property type="match status" value="1"/>
</dbReference>